<evidence type="ECO:0000313" key="9">
    <source>
        <dbReference type="Proteomes" id="UP001290462"/>
    </source>
</evidence>
<feature type="transmembrane region" description="Helical" evidence="6">
    <location>
        <begin position="54"/>
        <end position="82"/>
    </location>
</feature>
<dbReference type="Proteomes" id="UP001290462">
    <property type="component" value="Unassembled WGS sequence"/>
</dbReference>
<dbReference type="PANTHER" id="PTHR46795:SF3">
    <property type="entry name" value="ABC TRANSPORTER PERMEASE"/>
    <property type="match status" value="1"/>
</dbReference>
<dbReference type="InterPro" id="IPR027022">
    <property type="entry name" value="ABC_permease_BceB-typ"/>
</dbReference>
<accession>A0AAW9KDQ1</accession>
<keyword evidence="6" id="KW-0813">Transport</keyword>
<keyword evidence="2 6" id="KW-1003">Cell membrane</keyword>
<comment type="caution">
    <text evidence="8">The sequence shown here is derived from an EMBL/GenBank/DDBJ whole genome shotgun (WGS) entry which is preliminary data.</text>
</comment>
<comment type="subcellular location">
    <subcellularLocation>
        <location evidence="1 6">Cell membrane</location>
        <topology evidence="1 6">Multi-pass membrane protein</topology>
    </subcellularLocation>
</comment>
<dbReference type="InterPro" id="IPR052536">
    <property type="entry name" value="ABC-4_Integral_Memb_Prot"/>
</dbReference>
<dbReference type="GO" id="GO:0005886">
    <property type="term" value="C:plasma membrane"/>
    <property type="evidence" value="ECO:0007669"/>
    <property type="project" value="UniProtKB-SubCell"/>
</dbReference>
<reference evidence="8" key="1">
    <citation type="submission" date="2023-08" db="EMBL/GenBank/DDBJ databases">
        <title>Genomic characterization of piscicolin 126 produced by Carnobacterium maltaromaticum CM22 strain isolated from salmon (Salmo salar).</title>
        <authorList>
            <person name="Gonzalez-Gragera E."/>
            <person name="Garcia-Lopez J.D."/>
            <person name="Teso-Perez C."/>
            <person name="Gimenez-Hernandez I."/>
            <person name="Peralta-Sanchez J.M."/>
            <person name="Valdivia E."/>
            <person name="Montalban-Lopez M."/>
            <person name="Martin-Platero A.M."/>
            <person name="Banos A."/>
            <person name="Martinez-Bueno M."/>
        </authorList>
    </citation>
    <scope>NUCLEOTIDE SEQUENCE</scope>
    <source>
        <strain evidence="8">CM22</strain>
    </source>
</reference>
<keyword evidence="4 6" id="KW-1133">Transmembrane helix</keyword>
<feature type="transmembrane region" description="Helical" evidence="6">
    <location>
        <begin position="103"/>
        <end position="128"/>
    </location>
</feature>
<feature type="transmembrane region" description="Helical" evidence="6">
    <location>
        <begin position="228"/>
        <end position="252"/>
    </location>
</feature>
<feature type="transmembrane region" description="Helical" evidence="6">
    <location>
        <begin position="148"/>
        <end position="173"/>
    </location>
</feature>
<evidence type="ECO:0000256" key="3">
    <source>
        <dbReference type="ARBA" id="ARBA00022692"/>
    </source>
</evidence>
<name>A0AAW9KDQ1_CARML</name>
<evidence type="ECO:0000256" key="5">
    <source>
        <dbReference type="ARBA" id="ARBA00023136"/>
    </source>
</evidence>
<proteinExistence type="inferred from homology"/>
<protein>
    <submittedName>
        <fullName evidence="8">ABC transporter permease</fullName>
    </submittedName>
</protein>
<dbReference type="EMBL" id="JAVBVO010000005">
    <property type="protein sequence ID" value="MDZ5760243.1"/>
    <property type="molecule type" value="Genomic_DNA"/>
</dbReference>
<gene>
    <name evidence="8" type="ORF">RAK27_16515</name>
</gene>
<dbReference type="InterPro" id="IPR003838">
    <property type="entry name" value="ABC3_permease_C"/>
</dbReference>
<evidence type="ECO:0000256" key="4">
    <source>
        <dbReference type="ARBA" id="ARBA00022989"/>
    </source>
</evidence>
<feature type="domain" description="ABC3 transporter permease C-terminal" evidence="7">
    <location>
        <begin position="61"/>
        <end position="167"/>
    </location>
</feature>
<feature type="transmembrane region" description="Helical" evidence="6">
    <location>
        <begin position="205"/>
        <end position="222"/>
    </location>
</feature>
<evidence type="ECO:0000313" key="8">
    <source>
        <dbReference type="EMBL" id="MDZ5760243.1"/>
    </source>
</evidence>
<dbReference type="PANTHER" id="PTHR46795">
    <property type="entry name" value="ABC TRANSPORTER PERMEASE-RELATED-RELATED"/>
    <property type="match status" value="1"/>
</dbReference>
<sequence>MLLKLSLSGIKSKLKDYIVLLVGLVMSSSIFYMFQTLSMNKDFLKNNSMLSAIAFVFLAGSVLLGIITIVYILYANSFLLSLRQKEYGMYMMLGAKKKKIGKMMFIETLIVGIVSLVIGIIVGIGLSQVVGHLLMQQLEFSSPDYTPFYIPAMNVTAIFFFILFALAAIVNVFKLARFSTLELINGEKQADHIVIRKNKIMIQSFVAFILLLIGYISMINILRFQMLGIFVALVTITGGTFLFFQTFLPYFVQLLKNNRRISEKKINIFTFSQLSFRVNDLTRVLAMVAMLIALAVGSIAVGIGFKNNSELMVEKAAAYDVVIHNPTEKEDKVLDKMDFAKKVNYHYKSDGTMQYFIKEELNENPLFMAENGVLKANEEKFRKVETPLETGTIIKVEEQYNDEWASAFAQIREERIEYGQDLPIKIVSRDEFKQLSGEEHTVLVGNTTGFFDYLPQLKKLNELEKNREPKQEYLSSRYESYSTWNIFSSGTVFMGLFLGFAFLAMMASCLMFKVLSGASNDIKRYEMLSKIGVRRSLLSRSIYVEMFLIFAFPAVIGIIHVLIGMQMFKGFLLAPYYKIWIPFAIFAVIYASYYLITVYLYKGIVLEKAKK</sequence>
<evidence type="ECO:0000256" key="1">
    <source>
        <dbReference type="ARBA" id="ARBA00004651"/>
    </source>
</evidence>
<feature type="transmembrane region" description="Helical" evidence="6">
    <location>
        <begin position="284"/>
        <end position="305"/>
    </location>
</feature>
<feature type="transmembrane region" description="Helical" evidence="6">
    <location>
        <begin position="579"/>
        <end position="601"/>
    </location>
</feature>
<feature type="transmembrane region" description="Helical" evidence="6">
    <location>
        <begin position="537"/>
        <end position="559"/>
    </location>
</feature>
<organism evidence="8 9">
    <name type="scientific">Carnobacterium maltaromaticum</name>
    <name type="common">Carnobacterium piscicola</name>
    <dbReference type="NCBI Taxonomy" id="2751"/>
    <lineage>
        <taxon>Bacteria</taxon>
        <taxon>Bacillati</taxon>
        <taxon>Bacillota</taxon>
        <taxon>Bacilli</taxon>
        <taxon>Lactobacillales</taxon>
        <taxon>Carnobacteriaceae</taxon>
        <taxon>Carnobacterium</taxon>
    </lineage>
</organism>
<dbReference type="GO" id="GO:0055085">
    <property type="term" value="P:transmembrane transport"/>
    <property type="evidence" value="ECO:0007669"/>
    <property type="project" value="UniProtKB-UniRule"/>
</dbReference>
<dbReference type="Pfam" id="PF02687">
    <property type="entry name" value="FtsX"/>
    <property type="match status" value="1"/>
</dbReference>
<keyword evidence="3 6" id="KW-0812">Transmembrane</keyword>
<dbReference type="PIRSF" id="PIRSF018968">
    <property type="entry name" value="ABC_permease_BceB"/>
    <property type="match status" value="1"/>
</dbReference>
<keyword evidence="5 6" id="KW-0472">Membrane</keyword>
<feature type="transmembrane region" description="Helical" evidence="6">
    <location>
        <begin position="17"/>
        <end position="34"/>
    </location>
</feature>
<feature type="transmembrane region" description="Helical" evidence="6">
    <location>
        <begin position="492"/>
        <end position="516"/>
    </location>
</feature>
<evidence type="ECO:0000259" key="7">
    <source>
        <dbReference type="Pfam" id="PF02687"/>
    </source>
</evidence>
<comment type="similarity">
    <text evidence="6">Belongs to the ABC-4 integral membrane protein family.</text>
</comment>
<dbReference type="RefSeq" id="WP_010050580.1">
    <property type="nucleotide sequence ID" value="NZ_CBCPHT010000002.1"/>
</dbReference>
<evidence type="ECO:0000256" key="2">
    <source>
        <dbReference type="ARBA" id="ARBA00022475"/>
    </source>
</evidence>
<dbReference type="AlphaFoldDB" id="A0AAW9KDQ1"/>
<evidence type="ECO:0000256" key="6">
    <source>
        <dbReference type="PIRNR" id="PIRNR018968"/>
    </source>
</evidence>